<protein>
    <submittedName>
        <fullName evidence="1">Uncharacterized protein</fullName>
    </submittedName>
</protein>
<reference evidence="1 2" key="1">
    <citation type="submission" date="2018-11" db="EMBL/GenBank/DDBJ databases">
        <title>Genome assembly of Steccherinum ochraceum LE-BIN_3174, the white-rot fungus of the Steccherinaceae family (The Residual Polyporoid clade, Polyporales, Basidiomycota).</title>
        <authorList>
            <person name="Fedorova T.V."/>
            <person name="Glazunova O.A."/>
            <person name="Landesman E.O."/>
            <person name="Moiseenko K.V."/>
            <person name="Psurtseva N.V."/>
            <person name="Savinova O.S."/>
            <person name="Shakhova N.V."/>
            <person name="Tyazhelova T.V."/>
            <person name="Vasina D.V."/>
        </authorList>
    </citation>
    <scope>NUCLEOTIDE SEQUENCE [LARGE SCALE GENOMIC DNA]</scope>
    <source>
        <strain evidence="1 2">LE-BIN_3174</strain>
    </source>
</reference>
<comment type="caution">
    <text evidence="1">The sequence shown here is derived from an EMBL/GenBank/DDBJ whole genome shotgun (WGS) entry which is preliminary data.</text>
</comment>
<dbReference type="AlphaFoldDB" id="A0A4R0RTC6"/>
<sequence>MGQDNDLHVYYPNNLAAFVSLLVHVHGVGFPSHWISNFLSNILTNTLISDVSPYLGPLPIPISERNRRVAQRKVNLQPWHADLENILAVSYDAFPFPISLPESFARSHHDIISFSVRAPMNVYKCTDEREVTGLHDPVLALLFFKPSDQHSADTLAKNIDGLLEGRVKNSDKVQILTVVDEVDVYKGVIRWKMSRARAQKMKDEGWVMAPYSFDKRESGVYFSSCI</sequence>
<dbReference type="Proteomes" id="UP000292702">
    <property type="component" value="Unassembled WGS sequence"/>
</dbReference>
<evidence type="ECO:0000313" key="1">
    <source>
        <dbReference type="EMBL" id="TCD70623.1"/>
    </source>
</evidence>
<keyword evidence="2" id="KW-1185">Reference proteome</keyword>
<accession>A0A4R0RTC6</accession>
<name>A0A4R0RTC6_9APHY</name>
<proteinExistence type="predicted"/>
<dbReference type="OrthoDB" id="2423701at2759"/>
<evidence type="ECO:0000313" key="2">
    <source>
        <dbReference type="Proteomes" id="UP000292702"/>
    </source>
</evidence>
<gene>
    <name evidence="1" type="ORF">EIP91_002654</name>
</gene>
<organism evidence="1 2">
    <name type="scientific">Steccherinum ochraceum</name>
    <dbReference type="NCBI Taxonomy" id="92696"/>
    <lineage>
        <taxon>Eukaryota</taxon>
        <taxon>Fungi</taxon>
        <taxon>Dikarya</taxon>
        <taxon>Basidiomycota</taxon>
        <taxon>Agaricomycotina</taxon>
        <taxon>Agaricomycetes</taxon>
        <taxon>Polyporales</taxon>
        <taxon>Steccherinaceae</taxon>
        <taxon>Steccherinum</taxon>
    </lineage>
</organism>
<dbReference type="STRING" id="92696.A0A4R0RTC6"/>
<dbReference type="EMBL" id="RWJN01000018">
    <property type="protein sequence ID" value="TCD70623.1"/>
    <property type="molecule type" value="Genomic_DNA"/>
</dbReference>